<dbReference type="STRING" id="634430.SAMN04488241_10325"/>
<feature type="region of interest" description="Disordered" evidence="1">
    <location>
        <begin position="149"/>
        <end position="171"/>
    </location>
</feature>
<dbReference type="Gene3D" id="3.40.960.10">
    <property type="entry name" value="VSR Endonuclease"/>
    <property type="match status" value="1"/>
</dbReference>
<accession>A0A1I5R6N8</accession>
<evidence type="ECO:0000313" key="3">
    <source>
        <dbReference type="EMBL" id="SFP54017.1"/>
    </source>
</evidence>
<evidence type="ECO:0000259" key="2">
    <source>
        <dbReference type="Pfam" id="PF04480"/>
    </source>
</evidence>
<dbReference type="EMBL" id="FOXP01000003">
    <property type="protein sequence ID" value="SFP54017.1"/>
    <property type="molecule type" value="Genomic_DNA"/>
</dbReference>
<dbReference type="InterPro" id="IPR007569">
    <property type="entry name" value="DUF559"/>
</dbReference>
<reference evidence="4" key="1">
    <citation type="submission" date="2016-10" db="EMBL/GenBank/DDBJ databases">
        <authorList>
            <person name="Varghese N."/>
            <person name="Submissions S."/>
        </authorList>
    </citation>
    <scope>NUCLEOTIDE SEQUENCE [LARGE SCALE GENOMIC DNA]</scope>
    <source>
        <strain evidence="4">CGMCC 1.9113</strain>
    </source>
</reference>
<gene>
    <name evidence="3" type="ORF">SAMN04488241_10325</name>
</gene>
<dbReference type="InterPro" id="IPR011335">
    <property type="entry name" value="Restrct_endonuc-II-like"/>
</dbReference>
<keyword evidence="3" id="KW-0378">Hydrolase</keyword>
<dbReference type="AlphaFoldDB" id="A0A1I5R6N8"/>
<feature type="region of interest" description="Disordered" evidence="1">
    <location>
        <begin position="1"/>
        <end position="30"/>
    </location>
</feature>
<dbReference type="InterPro" id="IPR047216">
    <property type="entry name" value="Endonuclease_DUF559_bact"/>
</dbReference>
<keyword evidence="4" id="KW-1185">Reference proteome</keyword>
<dbReference type="PANTHER" id="PTHR38590:SF1">
    <property type="entry name" value="BLL0828 PROTEIN"/>
    <property type="match status" value="1"/>
</dbReference>
<dbReference type="Pfam" id="PF04480">
    <property type="entry name" value="DUF559"/>
    <property type="match status" value="1"/>
</dbReference>
<keyword evidence="3" id="KW-0540">Nuclease</keyword>
<dbReference type="OrthoDB" id="9798754at2"/>
<dbReference type="PANTHER" id="PTHR38590">
    <property type="entry name" value="BLL0828 PROTEIN"/>
    <property type="match status" value="1"/>
</dbReference>
<keyword evidence="3" id="KW-0255">Endonuclease</keyword>
<dbReference type="GO" id="GO:0004519">
    <property type="term" value="F:endonuclease activity"/>
    <property type="evidence" value="ECO:0007669"/>
    <property type="project" value="UniProtKB-KW"/>
</dbReference>
<dbReference type="CDD" id="cd01038">
    <property type="entry name" value="Endonuclease_DUF559"/>
    <property type="match status" value="1"/>
</dbReference>
<protein>
    <submittedName>
        <fullName evidence="3">Very-short-patch-repair endonuclease</fullName>
    </submittedName>
</protein>
<evidence type="ECO:0000313" key="4">
    <source>
        <dbReference type="Proteomes" id="UP000199586"/>
    </source>
</evidence>
<evidence type="ECO:0000256" key="1">
    <source>
        <dbReference type="SAM" id="MobiDB-lite"/>
    </source>
</evidence>
<name>A0A1I5R6N8_9SPHN</name>
<organism evidence="3 4">
    <name type="scientific">Sphingomonas rubra</name>
    <dbReference type="NCBI Taxonomy" id="634430"/>
    <lineage>
        <taxon>Bacteria</taxon>
        <taxon>Pseudomonadati</taxon>
        <taxon>Pseudomonadota</taxon>
        <taxon>Alphaproteobacteria</taxon>
        <taxon>Sphingomonadales</taxon>
        <taxon>Sphingomonadaceae</taxon>
        <taxon>Sphingomonas</taxon>
    </lineage>
</organism>
<dbReference type="Proteomes" id="UP000199586">
    <property type="component" value="Unassembled WGS sequence"/>
</dbReference>
<dbReference type="SUPFAM" id="SSF52980">
    <property type="entry name" value="Restriction endonuclease-like"/>
    <property type="match status" value="1"/>
</dbReference>
<sequence length="171" mass="19073">MQEQLPYLPGTGRGTARQSRVVEGQPRAPAPLLRAPSATVHRARRLRKELSPAELRLWLALRDRPGDLKFRKQHPASFVVLDFYCAPARLCIEVDGEAHDRGDQPAYDEKRDALLRLHGIETLRLPAADVFRDLDAVVTHIVATARARLPLHHPATPDGPPPRSGEEQEPS</sequence>
<feature type="domain" description="DUF559" evidence="2">
    <location>
        <begin position="40"/>
        <end position="143"/>
    </location>
</feature>
<proteinExistence type="predicted"/>